<sequence length="68" mass="7003">MMSVRKRVIPSKWPPHLGGGVASGKLRERGEIGSGVVRHDASAASSGVHAHFSPLLGVPPTSALVPPD</sequence>
<evidence type="ECO:0000313" key="1">
    <source>
        <dbReference type="EMBL" id="CAD7440708.1"/>
    </source>
</evidence>
<protein>
    <submittedName>
        <fullName evidence="1">Uncharacterized protein</fullName>
    </submittedName>
</protein>
<reference evidence="1" key="1">
    <citation type="submission" date="2020-11" db="EMBL/GenBank/DDBJ databases">
        <authorList>
            <person name="Tran Van P."/>
        </authorList>
    </citation>
    <scope>NUCLEOTIDE SEQUENCE</scope>
</reference>
<dbReference type="AlphaFoldDB" id="A0A7R9ETR8"/>
<name>A0A7R9ETR8_9NEOP</name>
<proteinExistence type="predicted"/>
<accession>A0A7R9ETR8</accession>
<gene>
    <name evidence="1" type="ORF">TBIB3V08_LOCUS3200</name>
</gene>
<dbReference type="EMBL" id="OD565060">
    <property type="protein sequence ID" value="CAD7440708.1"/>
    <property type="molecule type" value="Genomic_DNA"/>
</dbReference>
<organism evidence="1">
    <name type="scientific">Timema bartmani</name>
    <dbReference type="NCBI Taxonomy" id="61472"/>
    <lineage>
        <taxon>Eukaryota</taxon>
        <taxon>Metazoa</taxon>
        <taxon>Ecdysozoa</taxon>
        <taxon>Arthropoda</taxon>
        <taxon>Hexapoda</taxon>
        <taxon>Insecta</taxon>
        <taxon>Pterygota</taxon>
        <taxon>Neoptera</taxon>
        <taxon>Polyneoptera</taxon>
        <taxon>Phasmatodea</taxon>
        <taxon>Timematodea</taxon>
        <taxon>Timematoidea</taxon>
        <taxon>Timematidae</taxon>
        <taxon>Timema</taxon>
    </lineage>
</organism>